<dbReference type="PANTHER" id="PTHR43031">
    <property type="entry name" value="FAD-DEPENDENT OXIDOREDUCTASE"/>
    <property type="match status" value="1"/>
</dbReference>
<feature type="transmembrane region" description="Helical" evidence="1">
    <location>
        <begin position="9"/>
        <end position="29"/>
    </location>
</feature>
<dbReference type="Gene3D" id="3.40.250.10">
    <property type="entry name" value="Rhodanese-like domain"/>
    <property type="match status" value="1"/>
</dbReference>
<accession>A0A6C0BB81</accession>
<evidence type="ECO:0000313" key="3">
    <source>
        <dbReference type="EMBL" id="QHS89300.1"/>
    </source>
</evidence>
<keyword evidence="1" id="KW-0472">Membrane</keyword>
<keyword evidence="1" id="KW-1133">Transmembrane helix</keyword>
<dbReference type="InterPro" id="IPR001763">
    <property type="entry name" value="Rhodanese-like_dom"/>
</dbReference>
<dbReference type="InterPro" id="IPR050229">
    <property type="entry name" value="GlpE_sulfurtransferase"/>
</dbReference>
<keyword evidence="1" id="KW-0812">Transmembrane</keyword>
<protein>
    <recommendedName>
        <fullName evidence="2">Rhodanese domain-containing protein</fullName>
    </recommendedName>
</protein>
<name>A0A6C0BB81_9ZZZZ</name>
<proteinExistence type="predicted"/>
<feature type="domain" description="Rhodanese" evidence="2">
    <location>
        <begin position="55"/>
        <end position="133"/>
    </location>
</feature>
<dbReference type="AlphaFoldDB" id="A0A6C0BB81"/>
<dbReference type="PANTHER" id="PTHR43031:SF1">
    <property type="entry name" value="PYRIDINE NUCLEOTIDE-DISULPHIDE OXIDOREDUCTASE"/>
    <property type="match status" value="1"/>
</dbReference>
<evidence type="ECO:0000259" key="2">
    <source>
        <dbReference type="PROSITE" id="PS50206"/>
    </source>
</evidence>
<organism evidence="3">
    <name type="scientific">viral metagenome</name>
    <dbReference type="NCBI Taxonomy" id="1070528"/>
    <lineage>
        <taxon>unclassified sequences</taxon>
        <taxon>metagenomes</taxon>
        <taxon>organismal metagenomes</taxon>
    </lineage>
</organism>
<dbReference type="PROSITE" id="PS50206">
    <property type="entry name" value="RHODANESE_3"/>
    <property type="match status" value="1"/>
</dbReference>
<dbReference type="Pfam" id="PF00581">
    <property type="entry name" value="Rhodanese"/>
    <property type="match status" value="1"/>
</dbReference>
<dbReference type="InterPro" id="IPR036873">
    <property type="entry name" value="Rhodanese-like_dom_sf"/>
</dbReference>
<dbReference type="CDD" id="cd00158">
    <property type="entry name" value="RHOD"/>
    <property type="match status" value="1"/>
</dbReference>
<sequence>MAVTKRPTIAFLVGSATVALICIVLVAMYKYAMDSPYRVNSEDARAKIQKKEYDVILDVRTDLERNTLGFYPGSLHIQTADLAVQAPLQIPEKNARILAYCNSGQRARAATEKLREMGYTRVNYIAGRYTTLI</sequence>
<dbReference type="EMBL" id="MN739108">
    <property type="protein sequence ID" value="QHS89300.1"/>
    <property type="molecule type" value="Genomic_DNA"/>
</dbReference>
<reference evidence="3" key="1">
    <citation type="journal article" date="2020" name="Nature">
        <title>Giant virus diversity and host interactions through global metagenomics.</title>
        <authorList>
            <person name="Schulz F."/>
            <person name="Roux S."/>
            <person name="Paez-Espino D."/>
            <person name="Jungbluth S."/>
            <person name="Walsh D.A."/>
            <person name="Denef V.J."/>
            <person name="McMahon K.D."/>
            <person name="Konstantinidis K.T."/>
            <person name="Eloe-Fadrosh E.A."/>
            <person name="Kyrpides N.C."/>
            <person name="Woyke T."/>
        </authorList>
    </citation>
    <scope>NUCLEOTIDE SEQUENCE</scope>
    <source>
        <strain evidence="3">GVMAG-M-3300010158-60</strain>
    </source>
</reference>
<evidence type="ECO:0000256" key="1">
    <source>
        <dbReference type="SAM" id="Phobius"/>
    </source>
</evidence>
<dbReference type="SUPFAM" id="SSF52821">
    <property type="entry name" value="Rhodanese/Cell cycle control phosphatase"/>
    <property type="match status" value="1"/>
</dbReference>